<evidence type="ECO:0000256" key="4">
    <source>
        <dbReference type="ARBA" id="ARBA00022525"/>
    </source>
</evidence>
<keyword evidence="5 8" id="KW-0378">Hydrolase</keyword>
<dbReference type="EMBL" id="JBEAFC010000006">
    <property type="protein sequence ID" value="KAL1554903.1"/>
    <property type="molecule type" value="Genomic_DNA"/>
</dbReference>
<evidence type="ECO:0000313" key="11">
    <source>
        <dbReference type="Proteomes" id="UP001567538"/>
    </source>
</evidence>
<protein>
    <submittedName>
        <fullName evidence="10">Polygalacturonase ADPG1-like</fullName>
    </submittedName>
</protein>
<keyword evidence="6 8" id="KW-0326">Glycosidase</keyword>
<evidence type="ECO:0000256" key="6">
    <source>
        <dbReference type="ARBA" id="ARBA00023295"/>
    </source>
</evidence>
<keyword evidence="3" id="KW-0134">Cell wall</keyword>
<name>A0ABD1HHY4_SALDI</name>
<sequence>MVDAVIAVLLLVLASSSSPILACSIDELYFNVINCGATGDGGTDDSQAFVEAWDAACTSSLESATLYVPPETIFLVHPLIFHGPCNPPIINFLILGTMVAPESPSSWDERDASQWMAFMNIDGLNIDGYGVVDGKGKSWWDQSCRNHPLLENCTTLAPTAWKFLGCNDSSVRNVKFMNSAQTHVAVKGCNDFIIENVIIESPENSPNTDGIHIQSSHHLLITNSTIACGDDCISIGDYISDMEISNIQCGVWTWSWNQHWKFRKRRKLCTSGKHSNKQCHLQRNFQRSSDQNMAGN</sequence>
<dbReference type="Gene3D" id="2.160.20.10">
    <property type="entry name" value="Single-stranded right-handed beta-helix, Pectin lyase-like"/>
    <property type="match status" value="1"/>
</dbReference>
<feature type="signal peptide" evidence="9">
    <location>
        <begin position="1"/>
        <end position="22"/>
    </location>
</feature>
<comment type="similarity">
    <text evidence="2 8">Belongs to the glycosyl hydrolase 28 family.</text>
</comment>
<keyword evidence="11" id="KW-1185">Reference proteome</keyword>
<keyword evidence="9" id="KW-0732">Signal</keyword>
<dbReference type="InterPro" id="IPR012334">
    <property type="entry name" value="Pectin_lyas_fold"/>
</dbReference>
<evidence type="ECO:0000256" key="5">
    <source>
        <dbReference type="ARBA" id="ARBA00022801"/>
    </source>
</evidence>
<dbReference type="SUPFAM" id="SSF51126">
    <property type="entry name" value="Pectin lyase-like"/>
    <property type="match status" value="1"/>
</dbReference>
<gene>
    <name evidence="10" type="ORF">AAHA92_15408</name>
</gene>
<reference evidence="10 11" key="1">
    <citation type="submission" date="2024-06" db="EMBL/GenBank/DDBJ databases">
        <title>A chromosome level genome sequence of Diviner's sage (Salvia divinorum).</title>
        <authorList>
            <person name="Ford S.A."/>
            <person name="Ro D.-K."/>
            <person name="Ness R.W."/>
            <person name="Phillips M.A."/>
        </authorList>
    </citation>
    <scope>NUCLEOTIDE SEQUENCE [LARGE SCALE GENOMIC DNA]</scope>
    <source>
        <strain evidence="10">SAF-2024a</strain>
        <tissue evidence="10">Leaf</tissue>
    </source>
</reference>
<dbReference type="PANTHER" id="PTHR31375">
    <property type="match status" value="1"/>
</dbReference>
<evidence type="ECO:0000313" key="10">
    <source>
        <dbReference type="EMBL" id="KAL1554903.1"/>
    </source>
</evidence>
<dbReference type="GO" id="GO:0016798">
    <property type="term" value="F:hydrolase activity, acting on glycosyl bonds"/>
    <property type="evidence" value="ECO:0007669"/>
    <property type="project" value="UniProtKB-KW"/>
</dbReference>
<keyword evidence="7" id="KW-0961">Cell wall biogenesis/degradation</keyword>
<comment type="caution">
    <text evidence="10">The sequence shown here is derived from an EMBL/GenBank/DDBJ whole genome shotgun (WGS) entry which is preliminary data.</text>
</comment>
<comment type="subcellular location">
    <subcellularLocation>
        <location evidence="1">Secreted</location>
        <location evidence="1">Cell wall</location>
    </subcellularLocation>
</comment>
<organism evidence="10 11">
    <name type="scientific">Salvia divinorum</name>
    <name type="common">Maria pastora</name>
    <name type="synonym">Diviner's sage</name>
    <dbReference type="NCBI Taxonomy" id="28513"/>
    <lineage>
        <taxon>Eukaryota</taxon>
        <taxon>Viridiplantae</taxon>
        <taxon>Streptophyta</taxon>
        <taxon>Embryophyta</taxon>
        <taxon>Tracheophyta</taxon>
        <taxon>Spermatophyta</taxon>
        <taxon>Magnoliopsida</taxon>
        <taxon>eudicotyledons</taxon>
        <taxon>Gunneridae</taxon>
        <taxon>Pentapetalae</taxon>
        <taxon>asterids</taxon>
        <taxon>lamiids</taxon>
        <taxon>Lamiales</taxon>
        <taxon>Lamiaceae</taxon>
        <taxon>Nepetoideae</taxon>
        <taxon>Mentheae</taxon>
        <taxon>Salviinae</taxon>
        <taxon>Salvia</taxon>
        <taxon>Salvia subgen. Calosphace</taxon>
    </lineage>
</organism>
<proteinExistence type="inferred from homology"/>
<feature type="chain" id="PRO_5044886110" evidence="9">
    <location>
        <begin position="23"/>
        <end position="296"/>
    </location>
</feature>
<keyword evidence="4" id="KW-0964">Secreted</keyword>
<evidence type="ECO:0000256" key="8">
    <source>
        <dbReference type="RuleBase" id="RU361169"/>
    </source>
</evidence>
<dbReference type="InterPro" id="IPR011050">
    <property type="entry name" value="Pectin_lyase_fold/virulence"/>
</dbReference>
<evidence type="ECO:0000256" key="1">
    <source>
        <dbReference type="ARBA" id="ARBA00004191"/>
    </source>
</evidence>
<evidence type="ECO:0000256" key="3">
    <source>
        <dbReference type="ARBA" id="ARBA00022512"/>
    </source>
</evidence>
<evidence type="ECO:0000256" key="7">
    <source>
        <dbReference type="ARBA" id="ARBA00023316"/>
    </source>
</evidence>
<dbReference type="GO" id="GO:0071555">
    <property type="term" value="P:cell wall organization"/>
    <property type="evidence" value="ECO:0007669"/>
    <property type="project" value="UniProtKB-KW"/>
</dbReference>
<dbReference type="AlphaFoldDB" id="A0ABD1HHY4"/>
<dbReference type="Pfam" id="PF00295">
    <property type="entry name" value="Glyco_hydro_28"/>
    <property type="match status" value="1"/>
</dbReference>
<accession>A0ABD1HHY4</accession>
<evidence type="ECO:0000256" key="2">
    <source>
        <dbReference type="ARBA" id="ARBA00008834"/>
    </source>
</evidence>
<dbReference type="Proteomes" id="UP001567538">
    <property type="component" value="Unassembled WGS sequence"/>
</dbReference>
<evidence type="ECO:0000256" key="9">
    <source>
        <dbReference type="SAM" id="SignalP"/>
    </source>
</evidence>
<dbReference type="InterPro" id="IPR000743">
    <property type="entry name" value="Glyco_hydro_28"/>
</dbReference>